<protein>
    <submittedName>
        <fullName evidence="2">Uncharacterized protein</fullName>
    </submittedName>
</protein>
<keyword evidence="3" id="KW-1185">Reference proteome</keyword>
<proteinExistence type="predicted"/>
<evidence type="ECO:0000313" key="3">
    <source>
        <dbReference type="Proteomes" id="UP001295444"/>
    </source>
</evidence>
<feature type="non-terminal residue" evidence="2">
    <location>
        <position position="93"/>
    </location>
</feature>
<gene>
    <name evidence="2" type="ORF">PECUL_23A026788</name>
</gene>
<reference evidence="2" key="1">
    <citation type="submission" date="2022-03" db="EMBL/GenBank/DDBJ databases">
        <authorList>
            <person name="Alioto T."/>
            <person name="Alioto T."/>
            <person name="Gomez Garrido J."/>
        </authorList>
    </citation>
    <scope>NUCLEOTIDE SEQUENCE</scope>
</reference>
<organism evidence="2 3">
    <name type="scientific">Pelobates cultripes</name>
    <name type="common">Western spadefoot toad</name>
    <dbReference type="NCBI Taxonomy" id="61616"/>
    <lineage>
        <taxon>Eukaryota</taxon>
        <taxon>Metazoa</taxon>
        <taxon>Chordata</taxon>
        <taxon>Craniata</taxon>
        <taxon>Vertebrata</taxon>
        <taxon>Euteleostomi</taxon>
        <taxon>Amphibia</taxon>
        <taxon>Batrachia</taxon>
        <taxon>Anura</taxon>
        <taxon>Pelobatoidea</taxon>
        <taxon>Pelobatidae</taxon>
        <taxon>Pelobates</taxon>
    </lineage>
</organism>
<feature type="compositionally biased region" description="Polar residues" evidence="1">
    <location>
        <begin position="22"/>
        <end position="37"/>
    </location>
</feature>
<dbReference type="EMBL" id="OW240914">
    <property type="protein sequence ID" value="CAH2274305.1"/>
    <property type="molecule type" value="Genomic_DNA"/>
</dbReference>
<accession>A0AAD1RLZ3</accession>
<dbReference type="AlphaFoldDB" id="A0AAD1RLZ3"/>
<evidence type="ECO:0000256" key="1">
    <source>
        <dbReference type="SAM" id="MobiDB-lite"/>
    </source>
</evidence>
<sequence length="93" mass="9947">MADAFLDMGMESLSASEDRNLSDMQTQIPQRRQQTAPPGQPEQPLATKVDLSGIVTDLKAFFTTELAGLQIGAEHAYGPHTSHGRSGPGPEDP</sequence>
<dbReference type="Proteomes" id="UP001295444">
    <property type="component" value="Chromosome 03"/>
</dbReference>
<feature type="region of interest" description="Disordered" evidence="1">
    <location>
        <begin position="1"/>
        <end position="46"/>
    </location>
</feature>
<name>A0AAD1RLZ3_PELCU</name>
<evidence type="ECO:0000313" key="2">
    <source>
        <dbReference type="EMBL" id="CAH2274305.1"/>
    </source>
</evidence>